<dbReference type="STRING" id="1227453.C444_12882"/>
<organism evidence="2 3">
    <name type="scientific">Haloarcula japonica (strain ATCC 49778 / DSM 6131 / JCM 7785 / NBRC 101032 / NCIMB 13157 / TR-1)</name>
    <dbReference type="NCBI Taxonomy" id="1227453"/>
    <lineage>
        <taxon>Archaea</taxon>
        <taxon>Methanobacteriati</taxon>
        <taxon>Methanobacteriota</taxon>
        <taxon>Stenosarchaea group</taxon>
        <taxon>Halobacteria</taxon>
        <taxon>Halobacteriales</taxon>
        <taxon>Haloarculaceae</taxon>
        <taxon>Haloarcula</taxon>
    </lineage>
</organism>
<protein>
    <recommendedName>
        <fullName evidence="1">DUF8106 domain-containing protein</fullName>
    </recommendedName>
</protein>
<dbReference type="eggNOG" id="arCOG07555">
    <property type="taxonomic scope" value="Archaea"/>
</dbReference>
<dbReference type="PATRIC" id="fig|1227453.3.peg.2536"/>
<comment type="caution">
    <text evidence="2">The sequence shown here is derived from an EMBL/GenBank/DDBJ whole genome shotgun (WGS) entry which is preliminary data.</text>
</comment>
<name>M0LB89_HALJT</name>
<accession>M0LB89</accession>
<dbReference type="Proteomes" id="UP000011524">
    <property type="component" value="Unassembled WGS sequence"/>
</dbReference>
<feature type="domain" description="DUF8106" evidence="1">
    <location>
        <begin position="14"/>
        <end position="56"/>
    </location>
</feature>
<dbReference type="Pfam" id="PF26408">
    <property type="entry name" value="DUF8106"/>
    <property type="match status" value="1"/>
</dbReference>
<dbReference type="InterPro" id="IPR058419">
    <property type="entry name" value="DUF8106"/>
</dbReference>
<dbReference type="AlphaFoldDB" id="M0LB89"/>
<dbReference type="RefSeq" id="WP_004593277.1">
    <property type="nucleotide sequence ID" value="NZ_AOLY01000037.1"/>
</dbReference>
<dbReference type="OrthoDB" id="209680at2157"/>
<keyword evidence="3" id="KW-1185">Reference proteome</keyword>
<sequence>MSPTDSRASRDVPSKATLFCPDCGHQGRYDGDWIVVERYGGTHYRCPDCHAELTVRPTHTTGHPTRVMDTYWQAVDRSVRAWRGLWHRLLSP</sequence>
<gene>
    <name evidence="2" type="ORF">C444_12882</name>
</gene>
<proteinExistence type="predicted"/>
<evidence type="ECO:0000259" key="1">
    <source>
        <dbReference type="Pfam" id="PF26408"/>
    </source>
</evidence>
<evidence type="ECO:0000313" key="3">
    <source>
        <dbReference type="Proteomes" id="UP000011524"/>
    </source>
</evidence>
<evidence type="ECO:0000313" key="2">
    <source>
        <dbReference type="EMBL" id="EMA29694.1"/>
    </source>
</evidence>
<reference evidence="2 3" key="1">
    <citation type="journal article" date="2014" name="PLoS Genet.">
        <title>Phylogenetically driven sequencing of extremely halophilic archaea reveals strategies for static and dynamic osmo-response.</title>
        <authorList>
            <person name="Becker E.A."/>
            <person name="Seitzer P.M."/>
            <person name="Tritt A."/>
            <person name="Larsen D."/>
            <person name="Krusor M."/>
            <person name="Yao A.I."/>
            <person name="Wu D."/>
            <person name="Madern D."/>
            <person name="Eisen J.A."/>
            <person name="Darling A.E."/>
            <person name="Facciotti M.T."/>
        </authorList>
    </citation>
    <scope>NUCLEOTIDE SEQUENCE [LARGE SCALE GENOMIC DNA]</scope>
    <source>
        <strain evidence="3">ATCC 49778 / DSM 6131 / JCM 7785 / NBRC 101032 / NCIMB 13157 / TR-1</strain>
    </source>
</reference>
<dbReference type="EMBL" id="AOLY01000037">
    <property type="protein sequence ID" value="EMA29694.1"/>
    <property type="molecule type" value="Genomic_DNA"/>
</dbReference>